<dbReference type="SUPFAM" id="SSF53822">
    <property type="entry name" value="Periplasmic binding protein-like I"/>
    <property type="match status" value="1"/>
</dbReference>
<evidence type="ECO:0000313" key="5">
    <source>
        <dbReference type="EMBL" id="OWK28075.1"/>
    </source>
</evidence>
<keyword evidence="2" id="KW-0238">DNA-binding</keyword>
<dbReference type="GO" id="GO:0003700">
    <property type="term" value="F:DNA-binding transcription factor activity"/>
    <property type="evidence" value="ECO:0007669"/>
    <property type="project" value="TreeGrafter"/>
</dbReference>
<comment type="caution">
    <text evidence="5">The sequence shown here is derived from an EMBL/GenBank/DDBJ whole genome shotgun (WGS) entry which is preliminary data.</text>
</comment>
<dbReference type="Gene3D" id="3.40.50.2300">
    <property type="match status" value="2"/>
</dbReference>
<dbReference type="InterPro" id="IPR028082">
    <property type="entry name" value="Peripla_BP_I"/>
</dbReference>
<proteinExistence type="predicted"/>
<name>A0A245ZEA5_9SPHN</name>
<dbReference type="Pfam" id="PF00356">
    <property type="entry name" value="LacI"/>
    <property type="match status" value="1"/>
</dbReference>
<protein>
    <submittedName>
        <fullName evidence="5">Catabolite control protein A</fullName>
    </submittedName>
</protein>
<evidence type="ECO:0000256" key="2">
    <source>
        <dbReference type="ARBA" id="ARBA00023125"/>
    </source>
</evidence>
<feature type="domain" description="HTH lacI-type" evidence="4">
    <location>
        <begin position="11"/>
        <end position="65"/>
    </location>
</feature>
<evidence type="ECO:0000259" key="4">
    <source>
        <dbReference type="PROSITE" id="PS50932"/>
    </source>
</evidence>
<keyword evidence="6" id="KW-1185">Reference proteome</keyword>
<evidence type="ECO:0000256" key="1">
    <source>
        <dbReference type="ARBA" id="ARBA00023015"/>
    </source>
</evidence>
<dbReference type="InterPro" id="IPR046335">
    <property type="entry name" value="LacI/GalR-like_sensor"/>
</dbReference>
<reference evidence="5 6" key="1">
    <citation type="submission" date="2017-03" db="EMBL/GenBank/DDBJ databases">
        <title>Genome sequence of Sphingomonas dokdonensis DSM 21029.</title>
        <authorList>
            <person name="Poehlein A."/>
            <person name="Wuebbeler J.H."/>
            <person name="Steinbuechel A."/>
            <person name="Daniel R."/>
        </authorList>
    </citation>
    <scope>NUCLEOTIDE SEQUENCE [LARGE SCALE GENOMIC DNA]</scope>
    <source>
        <strain evidence="5 6">DSM 21029</strain>
    </source>
</reference>
<evidence type="ECO:0000256" key="3">
    <source>
        <dbReference type="ARBA" id="ARBA00023163"/>
    </source>
</evidence>
<keyword evidence="3" id="KW-0804">Transcription</keyword>
<dbReference type="AlphaFoldDB" id="A0A245ZEA5"/>
<dbReference type="PANTHER" id="PTHR30146:SF153">
    <property type="entry name" value="LACTOSE OPERON REPRESSOR"/>
    <property type="match status" value="1"/>
</dbReference>
<dbReference type="GO" id="GO:0000976">
    <property type="term" value="F:transcription cis-regulatory region binding"/>
    <property type="evidence" value="ECO:0007669"/>
    <property type="project" value="TreeGrafter"/>
</dbReference>
<sequence length="344" mass="36915">MEAAGRQRARATITDVAKRSGTSIKTVSRVFNDEPFVRDGTRERVLKAAAELDYHPNMAARSLVRGRSFLIGLFYENPSPNYVVDLQTGALDRLHDERFRLLLFPCESARAMSGKLLQVARTSGLEGIVLAPPLGDDPRTVAELREGRMPFTRIAPTTALDASPMVGIDDVAAAQAMTQHLLSLGHRRIAFVQGDPGHASTGQRLCGFRAALAEAGVAFEPALLEQGMYTFESGLAAGRRLFAGRMRPSAVFAANDDMAAGVCVAAKEHGLDIPGAVSVAGFDDSLISRVTWPQLTTIHQPTYDMAHAATDALIALIDGQAHERAIDLPHRLLVRGSTGLAPQG</sequence>
<organism evidence="5 6">
    <name type="scientific">Sphingomonas dokdonensis</name>
    <dbReference type="NCBI Taxonomy" id="344880"/>
    <lineage>
        <taxon>Bacteria</taxon>
        <taxon>Pseudomonadati</taxon>
        <taxon>Pseudomonadota</taxon>
        <taxon>Alphaproteobacteria</taxon>
        <taxon>Sphingomonadales</taxon>
        <taxon>Sphingomonadaceae</taxon>
        <taxon>Sphingomonas</taxon>
    </lineage>
</organism>
<gene>
    <name evidence="5" type="primary">ccpA_2</name>
    <name evidence="5" type="ORF">SPDO_29080</name>
</gene>
<dbReference type="Gene3D" id="1.10.260.40">
    <property type="entry name" value="lambda repressor-like DNA-binding domains"/>
    <property type="match status" value="1"/>
</dbReference>
<dbReference type="CDD" id="cd01392">
    <property type="entry name" value="HTH_LacI"/>
    <property type="match status" value="1"/>
</dbReference>
<dbReference type="EMBL" id="NBBI01000007">
    <property type="protein sequence ID" value="OWK28075.1"/>
    <property type="molecule type" value="Genomic_DNA"/>
</dbReference>
<dbReference type="InterPro" id="IPR010982">
    <property type="entry name" value="Lambda_DNA-bd_dom_sf"/>
</dbReference>
<dbReference type="Pfam" id="PF13377">
    <property type="entry name" value="Peripla_BP_3"/>
    <property type="match status" value="1"/>
</dbReference>
<dbReference type="SUPFAM" id="SSF47413">
    <property type="entry name" value="lambda repressor-like DNA-binding domains"/>
    <property type="match status" value="1"/>
</dbReference>
<dbReference type="Proteomes" id="UP000197290">
    <property type="component" value="Unassembled WGS sequence"/>
</dbReference>
<dbReference type="InterPro" id="IPR000843">
    <property type="entry name" value="HTH_LacI"/>
</dbReference>
<dbReference type="OrthoDB" id="7185860at2"/>
<keyword evidence="1" id="KW-0805">Transcription regulation</keyword>
<dbReference type="PROSITE" id="PS50932">
    <property type="entry name" value="HTH_LACI_2"/>
    <property type="match status" value="1"/>
</dbReference>
<dbReference type="SMART" id="SM00354">
    <property type="entry name" value="HTH_LACI"/>
    <property type="match status" value="1"/>
</dbReference>
<evidence type="ECO:0000313" key="6">
    <source>
        <dbReference type="Proteomes" id="UP000197290"/>
    </source>
</evidence>
<accession>A0A245ZEA5</accession>
<dbReference type="CDD" id="cd01545">
    <property type="entry name" value="PBP1_SalR"/>
    <property type="match status" value="1"/>
</dbReference>
<dbReference type="PANTHER" id="PTHR30146">
    <property type="entry name" value="LACI-RELATED TRANSCRIPTIONAL REPRESSOR"/>
    <property type="match status" value="1"/>
</dbReference>